<keyword evidence="2" id="KW-1185">Reference proteome</keyword>
<dbReference type="Proteomes" id="UP001162992">
    <property type="component" value="Chromosome 1"/>
</dbReference>
<proteinExistence type="predicted"/>
<evidence type="ECO:0000313" key="1">
    <source>
        <dbReference type="EMBL" id="KAJ7569597.1"/>
    </source>
</evidence>
<accession>A0ACC2ET37</accession>
<comment type="caution">
    <text evidence="1">The sequence shown here is derived from an EMBL/GenBank/DDBJ whole genome shotgun (WGS) entry which is preliminary data.</text>
</comment>
<organism evidence="1 2">
    <name type="scientific">Diphasiastrum complanatum</name>
    <name type="common">Issler's clubmoss</name>
    <name type="synonym">Lycopodium complanatum</name>
    <dbReference type="NCBI Taxonomy" id="34168"/>
    <lineage>
        <taxon>Eukaryota</taxon>
        <taxon>Viridiplantae</taxon>
        <taxon>Streptophyta</taxon>
        <taxon>Embryophyta</taxon>
        <taxon>Tracheophyta</taxon>
        <taxon>Lycopodiopsida</taxon>
        <taxon>Lycopodiales</taxon>
        <taxon>Lycopodiaceae</taxon>
        <taxon>Lycopodioideae</taxon>
        <taxon>Diphasiastrum</taxon>
    </lineage>
</organism>
<dbReference type="EMBL" id="CM055092">
    <property type="protein sequence ID" value="KAJ7569597.1"/>
    <property type="molecule type" value="Genomic_DNA"/>
</dbReference>
<name>A0ACC2ET37_DIPCM</name>
<protein>
    <submittedName>
        <fullName evidence="1">Uncharacterized protein</fullName>
    </submittedName>
</protein>
<gene>
    <name evidence="1" type="ORF">O6H91_01G085500</name>
</gene>
<sequence>MEGAWGRILHPLQLTDSGRPQLFPGEVECQLLDGIDLELEGQQQQQQQLQPLRSGVLTLTTHRLLWVDEPHQRSGASVPLAAVCRVYPPKKSIKAIFASPRIRIQVWYASDGRISAVGADRSVVLTLVCRGQANIDSFLGRLEQVLQSKAWETDKASAPGSSSVILPPNSSRLPGAAASNSHASHSKWNPAMAGVSGILRKEQEQWEEADKNLQDAFHDLNALMAKAKDMVVLAEKIRSKLLGGSGGQSMVDEEEPGSKQEMQDWLLSVGITSPVTKESAGALYHQQLSRQLADFVKVPLQRSGGMLAMVDAYCLFNRARGTELISPEDLLQACSIWEKLDVPFRMRKFDSGVLVIQSKEDSDGQVFAKLVILIKTPEALKVGISASDAARAFGMAPALAKEYLLTAENQGCFLLKGYYAGMMEQMVFVSLQTCLKILW</sequence>
<reference evidence="2" key="1">
    <citation type="journal article" date="2024" name="Proc. Natl. Acad. Sci. U.S.A.">
        <title>Extraordinary preservation of gene collinearity over three hundred million years revealed in homosporous lycophytes.</title>
        <authorList>
            <person name="Li C."/>
            <person name="Wickell D."/>
            <person name="Kuo L.Y."/>
            <person name="Chen X."/>
            <person name="Nie B."/>
            <person name="Liao X."/>
            <person name="Peng D."/>
            <person name="Ji J."/>
            <person name="Jenkins J."/>
            <person name="Williams M."/>
            <person name="Shu S."/>
            <person name="Plott C."/>
            <person name="Barry K."/>
            <person name="Rajasekar S."/>
            <person name="Grimwood J."/>
            <person name="Han X."/>
            <person name="Sun S."/>
            <person name="Hou Z."/>
            <person name="He W."/>
            <person name="Dai G."/>
            <person name="Sun C."/>
            <person name="Schmutz J."/>
            <person name="Leebens-Mack J.H."/>
            <person name="Li F.W."/>
            <person name="Wang L."/>
        </authorList>
    </citation>
    <scope>NUCLEOTIDE SEQUENCE [LARGE SCALE GENOMIC DNA]</scope>
    <source>
        <strain evidence="2">cv. PW_Plant_1</strain>
    </source>
</reference>
<evidence type="ECO:0000313" key="2">
    <source>
        <dbReference type="Proteomes" id="UP001162992"/>
    </source>
</evidence>